<organism evidence="1 2">
    <name type="scientific">Tanacetum coccineum</name>
    <dbReference type="NCBI Taxonomy" id="301880"/>
    <lineage>
        <taxon>Eukaryota</taxon>
        <taxon>Viridiplantae</taxon>
        <taxon>Streptophyta</taxon>
        <taxon>Embryophyta</taxon>
        <taxon>Tracheophyta</taxon>
        <taxon>Spermatophyta</taxon>
        <taxon>Magnoliopsida</taxon>
        <taxon>eudicotyledons</taxon>
        <taxon>Gunneridae</taxon>
        <taxon>Pentapetalae</taxon>
        <taxon>asterids</taxon>
        <taxon>campanulids</taxon>
        <taxon>Asterales</taxon>
        <taxon>Asteraceae</taxon>
        <taxon>Asteroideae</taxon>
        <taxon>Anthemideae</taxon>
        <taxon>Anthemidinae</taxon>
        <taxon>Tanacetum</taxon>
    </lineage>
</organism>
<dbReference type="PANTHER" id="PTHR33067">
    <property type="entry name" value="RNA-DIRECTED DNA POLYMERASE-RELATED"/>
    <property type="match status" value="1"/>
</dbReference>
<protein>
    <submittedName>
        <fullName evidence="1">MAK10-like protein</fullName>
    </submittedName>
</protein>
<dbReference type="EMBL" id="BQNB010010897">
    <property type="protein sequence ID" value="GJS83395.1"/>
    <property type="molecule type" value="Genomic_DNA"/>
</dbReference>
<evidence type="ECO:0000313" key="2">
    <source>
        <dbReference type="Proteomes" id="UP001151760"/>
    </source>
</evidence>
<comment type="caution">
    <text evidence="1">The sequence shown here is derived from an EMBL/GenBank/DDBJ whole genome shotgun (WGS) entry which is preliminary data.</text>
</comment>
<name>A0ABQ4Z2N9_9ASTR</name>
<evidence type="ECO:0000313" key="1">
    <source>
        <dbReference type="EMBL" id="GJS83395.1"/>
    </source>
</evidence>
<gene>
    <name evidence="1" type="ORF">Tco_0749936</name>
</gene>
<keyword evidence="2" id="KW-1185">Reference proteome</keyword>
<dbReference type="PANTHER" id="PTHR33067:SF9">
    <property type="entry name" value="RNA-DIRECTED DNA POLYMERASE"/>
    <property type="match status" value="1"/>
</dbReference>
<accession>A0ABQ4Z2N9</accession>
<reference evidence="1" key="1">
    <citation type="journal article" date="2022" name="Int. J. Mol. Sci.">
        <title>Draft Genome of Tanacetum Coccineum: Genomic Comparison of Closely Related Tanacetum-Family Plants.</title>
        <authorList>
            <person name="Yamashiro T."/>
            <person name="Shiraishi A."/>
            <person name="Nakayama K."/>
            <person name="Satake H."/>
        </authorList>
    </citation>
    <scope>NUCLEOTIDE SEQUENCE</scope>
</reference>
<reference evidence="1" key="2">
    <citation type="submission" date="2022-01" db="EMBL/GenBank/DDBJ databases">
        <authorList>
            <person name="Yamashiro T."/>
            <person name="Shiraishi A."/>
            <person name="Satake H."/>
            <person name="Nakayama K."/>
        </authorList>
    </citation>
    <scope>NUCLEOTIDE SEQUENCE</scope>
</reference>
<dbReference type="InterPro" id="IPR021109">
    <property type="entry name" value="Peptidase_aspartic_dom_sf"/>
</dbReference>
<dbReference type="Proteomes" id="UP001151760">
    <property type="component" value="Unassembled WGS sequence"/>
</dbReference>
<sequence>MERFKNAIFKQREEVNSKMAEMFELLKELTVSQASRKVLVREEARHLITKHVNSISLNRIEEEKSVRNNEVVSESVVEPDKSDIAEPLEEVDKMNEAKNRTDDEPVRSAEEKLTINEEEELVGVSSSRPVGYYLKHRINEKLIESLVGNQRFNDSLLATQVGGLKHMDALVDPLGIAKDVLIEVTGYVYLIDFVILDINEDENRPFILGTPFLTTAKAVIKCDKGTITLRSRKNKISFHKRPEPLRGVERENKNNIEPISPTTTINKLVLE</sequence>
<dbReference type="Gene3D" id="2.40.70.10">
    <property type="entry name" value="Acid Proteases"/>
    <property type="match status" value="1"/>
</dbReference>
<proteinExistence type="predicted"/>